<sequence length="64" mass="7244">MSYFAHLRITDENGNNIAHVSPHGELKVDLVELGTGGEALTELKKIRRLLEIFLNQEIREEDLG</sequence>
<gene>
    <name evidence="2" type="ORF">MM415A02865_0009</name>
    <name evidence="1" type="ORF">MM415B00340_0063</name>
</gene>
<protein>
    <submittedName>
        <fullName evidence="1">Uncharacterized protein</fullName>
    </submittedName>
</protein>
<dbReference type="EMBL" id="MT141930">
    <property type="protein sequence ID" value="QJA72174.1"/>
    <property type="molecule type" value="Genomic_DNA"/>
</dbReference>
<evidence type="ECO:0000313" key="2">
    <source>
        <dbReference type="EMBL" id="QJA72174.1"/>
    </source>
</evidence>
<dbReference type="EMBL" id="MT141558">
    <property type="protein sequence ID" value="QJA66679.1"/>
    <property type="molecule type" value="Genomic_DNA"/>
</dbReference>
<proteinExistence type="predicted"/>
<name>A0A6M3J935_9ZZZZ</name>
<dbReference type="AlphaFoldDB" id="A0A6M3J935"/>
<accession>A0A6M3J935</accession>
<organism evidence="1">
    <name type="scientific">viral metagenome</name>
    <dbReference type="NCBI Taxonomy" id="1070528"/>
    <lineage>
        <taxon>unclassified sequences</taxon>
        <taxon>metagenomes</taxon>
        <taxon>organismal metagenomes</taxon>
    </lineage>
</organism>
<evidence type="ECO:0000313" key="1">
    <source>
        <dbReference type="EMBL" id="QJA66679.1"/>
    </source>
</evidence>
<reference evidence="1" key="1">
    <citation type="submission" date="2020-03" db="EMBL/GenBank/DDBJ databases">
        <title>The deep terrestrial virosphere.</title>
        <authorList>
            <person name="Holmfeldt K."/>
            <person name="Nilsson E."/>
            <person name="Simone D."/>
            <person name="Lopez-Fernandez M."/>
            <person name="Wu X."/>
            <person name="de Brujin I."/>
            <person name="Lundin D."/>
            <person name="Andersson A."/>
            <person name="Bertilsson S."/>
            <person name="Dopson M."/>
        </authorList>
    </citation>
    <scope>NUCLEOTIDE SEQUENCE</scope>
    <source>
        <strain evidence="2">MM415A02865</strain>
        <strain evidence="1">MM415B00340</strain>
    </source>
</reference>